<dbReference type="AlphaFoldDB" id="A0A4Y2I5T5"/>
<feature type="signal peptide" evidence="1">
    <location>
        <begin position="1"/>
        <end position="24"/>
    </location>
</feature>
<evidence type="ECO:0000313" key="2">
    <source>
        <dbReference type="EMBL" id="GBM72975.1"/>
    </source>
</evidence>
<organism evidence="2 3">
    <name type="scientific">Araneus ventricosus</name>
    <name type="common">Orbweaver spider</name>
    <name type="synonym">Epeira ventricosa</name>
    <dbReference type="NCBI Taxonomy" id="182803"/>
    <lineage>
        <taxon>Eukaryota</taxon>
        <taxon>Metazoa</taxon>
        <taxon>Ecdysozoa</taxon>
        <taxon>Arthropoda</taxon>
        <taxon>Chelicerata</taxon>
        <taxon>Arachnida</taxon>
        <taxon>Araneae</taxon>
        <taxon>Araneomorphae</taxon>
        <taxon>Entelegynae</taxon>
        <taxon>Araneoidea</taxon>
        <taxon>Araneidae</taxon>
        <taxon>Araneus</taxon>
    </lineage>
</organism>
<reference evidence="2 3" key="1">
    <citation type="journal article" date="2019" name="Sci. Rep.">
        <title>Orb-weaving spider Araneus ventricosus genome elucidates the spidroin gene catalogue.</title>
        <authorList>
            <person name="Kono N."/>
            <person name="Nakamura H."/>
            <person name="Ohtoshi R."/>
            <person name="Moran D.A.P."/>
            <person name="Shinohara A."/>
            <person name="Yoshida Y."/>
            <person name="Fujiwara M."/>
            <person name="Mori M."/>
            <person name="Tomita M."/>
            <person name="Arakawa K."/>
        </authorList>
    </citation>
    <scope>NUCLEOTIDE SEQUENCE [LARGE SCALE GENOMIC DNA]</scope>
</reference>
<sequence>MKGPVRWLKITCAVYCFLLAFVCSDDIVETVQDSNAVGDFKLSRGHFHHLGSCRRQLTFLASMALGAFITRVIKDSPLTPLPMPPLPNSLHWNLVRVPAHLAGHVMQWVEKHPAGQPVILNQGFAGLARSSSDDPWTRNLSAF</sequence>
<keyword evidence="3" id="KW-1185">Reference proteome</keyword>
<dbReference type="EMBL" id="BGPR01002412">
    <property type="protein sequence ID" value="GBM72975.1"/>
    <property type="molecule type" value="Genomic_DNA"/>
</dbReference>
<comment type="caution">
    <text evidence="2">The sequence shown here is derived from an EMBL/GenBank/DDBJ whole genome shotgun (WGS) entry which is preliminary data.</text>
</comment>
<evidence type="ECO:0000313" key="3">
    <source>
        <dbReference type="Proteomes" id="UP000499080"/>
    </source>
</evidence>
<gene>
    <name evidence="2" type="ORF">AVEN_35093_1</name>
</gene>
<name>A0A4Y2I5T5_ARAVE</name>
<dbReference type="OrthoDB" id="6421617at2759"/>
<evidence type="ECO:0000256" key="1">
    <source>
        <dbReference type="SAM" id="SignalP"/>
    </source>
</evidence>
<protein>
    <submittedName>
        <fullName evidence="2">Uncharacterized protein</fullName>
    </submittedName>
</protein>
<accession>A0A4Y2I5T5</accession>
<proteinExistence type="predicted"/>
<dbReference type="Proteomes" id="UP000499080">
    <property type="component" value="Unassembled WGS sequence"/>
</dbReference>
<feature type="chain" id="PRO_5021384890" evidence="1">
    <location>
        <begin position="25"/>
        <end position="143"/>
    </location>
</feature>
<keyword evidence="1" id="KW-0732">Signal</keyword>